<feature type="domain" description="C2H2-type" evidence="3">
    <location>
        <begin position="1010"/>
        <end position="1038"/>
    </location>
</feature>
<keyword evidence="1" id="KW-0862">Zinc</keyword>
<proteinExistence type="predicted"/>
<feature type="compositionally biased region" description="Acidic residues" evidence="2">
    <location>
        <begin position="413"/>
        <end position="425"/>
    </location>
</feature>
<dbReference type="EMBL" id="CABFNO020001350">
    <property type="protein sequence ID" value="CAG9982751.1"/>
    <property type="molecule type" value="Genomic_DNA"/>
</dbReference>
<keyword evidence="5" id="KW-1185">Reference proteome</keyword>
<sequence length="1053" mass="119150">METPVTTPLELAKKIDHHWVEHTVAAHKYSTLKSSAFASNRQAQIAAAVKDCDYHAEKGLQRQLELLDAIEDQAWLELPGDIDRVVHHQFACNDGISLTVKFRRSDVLESLKARQDAARQEAAKLAMQSSRKRQSSPTPSESESVRSCIVIQEDAETPVPETPVPESPIIAETPSPSPEDDPVATINMRWQEYLSVRQTLDEANNAAFQTASLKAQASEYAKRLKEIATDGLIQQHFLATQLRNVANPARDALDAMKLRFSGSDLPEFEAEIARFGHVDPPSVSRPKAVAKAVATSKPKVKKLKPRPANQSSIKSFFATKATPSQVVPTPPPTTKRAGKTTVIEPSPAPRRSTRLSNQTTKTVVQDAVAGSSDEWTPQPSDDDESEDNDSEDNDSEDDDSQDDDLGLTLQLEIEPESDSDGEDQAAPEPTVDEDGRPFPYPVEGGWQRVKRVRHLGHEPDVRSISRQQMAADWSRRIGTLFIKMDSKLPNHRTSTRPEAKKRIIDALVPSLIPAHDDNVKLRCDYSGIELRFTPGPAVWSLEGVYPFVLRDNEVMYHEVPNMALVANCLNLAKQRLPCTALPLASQWFDVVDAPDIPFPARKGMMDWLYNSMCNTSTMYTVLGLVDHIETKGARWEALSLEEKTQLLNILRTGSRNAAFDRLLAEAQESDDTRYKPFQVLSPKEAKAILAPPMVNWNAVYRKMQEMAINQGLSAEEFDYYCSIPSRGRRTKRVWYPFYILSRPQAIASGWNWDTVYRFINQRLDRMRNRCNKAAEKLGLGEPHVDWERFLYRIAKGYVQLVLDVKAKRPDAGMEEVAFFMLDRMGLPTVPFMKHMMGVSICQRVDHGLAMMTGITDTDEDFDPRIHINLEDSNITVDSFWTNYFMLDFPMHMVPMLREIHRRVPLHHTYWRVDPSMGNTIWGGVQDDTIEPIPPVPAFDMHLQPIDLWTNGDNAPIDSHDCAHCEDVFSSVGLLLSHCQQVHDHREWSPLPGDGNPDQAEIDDAYWDKRRTCPFCAKKLGKTQGLKGHIRQLHKDKKIWENHATRGYMYRWSM</sequence>
<dbReference type="Gene3D" id="3.30.160.60">
    <property type="entry name" value="Classic Zinc Finger"/>
    <property type="match status" value="1"/>
</dbReference>
<feature type="compositionally biased region" description="Polar residues" evidence="2">
    <location>
        <begin position="354"/>
        <end position="363"/>
    </location>
</feature>
<dbReference type="InterPro" id="IPR013087">
    <property type="entry name" value="Znf_C2H2_type"/>
</dbReference>
<feature type="region of interest" description="Disordered" evidence="2">
    <location>
        <begin position="119"/>
        <end position="181"/>
    </location>
</feature>
<evidence type="ECO:0000313" key="4">
    <source>
        <dbReference type="EMBL" id="CAG9982751.1"/>
    </source>
</evidence>
<dbReference type="PROSITE" id="PS00028">
    <property type="entry name" value="ZINC_FINGER_C2H2_1"/>
    <property type="match status" value="2"/>
</dbReference>
<evidence type="ECO:0000313" key="5">
    <source>
        <dbReference type="Proteomes" id="UP000754883"/>
    </source>
</evidence>
<feature type="compositionally biased region" description="Acidic residues" evidence="2">
    <location>
        <begin position="380"/>
        <end position="405"/>
    </location>
</feature>
<dbReference type="SMART" id="SM00355">
    <property type="entry name" value="ZnF_C2H2"/>
    <property type="match status" value="2"/>
</dbReference>
<dbReference type="GO" id="GO:0008270">
    <property type="term" value="F:zinc ion binding"/>
    <property type="evidence" value="ECO:0007669"/>
    <property type="project" value="UniProtKB-KW"/>
</dbReference>
<dbReference type="AlphaFoldDB" id="A0A9N9XYA6"/>
<gene>
    <name evidence="4" type="ORF">CBYS24578_00011029</name>
</gene>
<keyword evidence="1" id="KW-0863">Zinc-finger</keyword>
<protein>
    <recommendedName>
        <fullName evidence="3">C2H2-type domain-containing protein</fullName>
    </recommendedName>
</protein>
<dbReference type="OrthoDB" id="5151989at2759"/>
<accession>A0A9N9XYA6</accession>
<name>A0A9N9XYA6_9HYPO</name>
<organism evidence="4 5">
    <name type="scientific">Clonostachys byssicola</name>
    <dbReference type="NCBI Taxonomy" id="160290"/>
    <lineage>
        <taxon>Eukaryota</taxon>
        <taxon>Fungi</taxon>
        <taxon>Dikarya</taxon>
        <taxon>Ascomycota</taxon>
        <taxon>Pezizomycotina</taxon>
        <taxon>Sordariomycetes</taxon>
        <taxon>Hypocreomycetidae</taxon>
        <taxon>Hypocreales</taxon>
        <taxon>Bionectriaceae</taxon>
        <taxon>Clonostachys</taxon>
    </lineage>
</organism>
<evidence type="ECO:0000256" key="2">
    <source>
        <dbReference type="SAM" id="MobiDB-lite"/>
    </source>
</evidence>
<reference evidence="4" key="1">
    <citation type="submission" date="2021-10" db="EMBL/GenBank/DDBJ databases">
        <authorList>
            <person name="Piombo E."/>
        </authorList>
    </citation>
    <scope>NUCLEOTIDE SEQUENCE</scope>
</reference>
<dbReference type="Proteomes" id="UP000754883">
    <property type="component" value="Unassembled WGS sequence"/>
</dbReference>
<feature type="region of interest" description="Disordered" evidence="2">
    <location>
        <begin position="295"/>
        <end position="444"/>
    </location>
</feature>
<evidence type="ECO:0000256" key="1">
    <source>
        <dbReference type="PROSITE-ProRule" id="PRU00042"/>
    </source>
</evidence>
<comment type="caution">
    <text evidence="4">The sequence shown here is derived from an EMBL/GenBank/DDBJ whole genome shotgun (WGS) entry which is preliminary data.</text>
</comment>
<evidence type="ECO:0000259" key="3">
    <source>
        <dbReference type="PROSITE" id="PS50157"/>
    </source>
</evidence>
<dbReference type="PROSITE" id="PS50157">
    <property type="entry name" value="ZINC_FINGER_C2H2_2"/>
    <property type="match status" value="1"/>
</dbReference>
<keyword evidence="1" id="KW-0479">Metal-binding</keyword>